<evidence type="ECO:0000313" key="3">
    <source>
        <dbReference type="EMBL" id="KZP25455.1"/>
    </source>
</evidence>
<proteinExistence type="predicted"/>
<sequence>MELKNNTSDNISRLKHLSQLFKSLPDDLPLNPANSRYKFGLDSEELEEYGHWYGLNHNLEICFQTHNLRGEPLRITERGKSLDALLKVLQDGMREAPGDVELIMNWVERLIAAAMVSGAQSVKQMAKRKIAFSSSSEGSAGQPAIKTALKKRGAARKTRNSSPVKWKTTASIIIIDETSSEPETTAPRVCSEAQSARETAEPKLPRLIALDESDDEDDGDDDGEFPEPVQKTQSTLFAFSGFKKLNKVEAEKQKRREMEEMRQEAEEERAREARVRNLREVQTRKSAKERQRKSRLGRRSQEIQSGKRNSAGKLVKKMVLGHETPAAGIPNLSDPAELSRPSKAWKKGRNGKLKGTIQNRHSRTNWYHPYLWVHINTVAPRVAWSPTFIVSMLQQDHPNLFAKLHRGTVLKWISKKGKKWSKKTIENVARRSVLARTGRVGILSPHPEIVEEVTSQLKGLRLSGVPVNERQPELLDRGDFFCSEPYVKEFLESTLDWSIRKGTRAAAHIPENADDVCEAAFFRIVHLANWYDIPLSLLINMDQTGVYLVLGNNLTYNDRGARQVNIASLDKKRAYTLVVASSCAGDILPFQQVWSGATAKSCPTGNAEGMEEALDRGFHFKFAKSAKKTSHFSTFKTMVEWMECVYIPYVKQIIRDDELPEDQKSILFIDCYPVHMGEDFRNYCLQNHPNVFVIYVPANCTGIFQPADVGLQRVTKHALKQESLNFLVESHRKQLAGGLKPEDVYDMFKQGKGPELVRKAWSKCQVKQWCLSPEVIQHRDTKAALRKYLQDHPTFKAKIDAKISDVYGIDSEHVSLENDSDNEGADMDDSEVPISSVIHEALGNGFDVTKAGHGIASSEHTTVHDSGFLRGEQLVFYSL</sequence>
<feature type="domain" description="DDE-1" evidence="2">
    <location>
        <begin position="634"/>
        <end position="734"/>
    </location>
</feature>
<feature type="compositionally biased region" description="Basic and acidic residues" evidence="1">
    <location>
        <begin position="250"/>
        <end position="289"/>
    </location>
</feature>
<dbReference type="GO" id="GO:0003676">
    <property type="term" value="F:nucleic acid binding"/>
    <property type="evidence" value="ECO:0007669"/>
    <property type="project" value="InterPro"/>
</dbReference>
<name>A0A166NX27_9AGAM</name>
<reference evidence="3 4" key="1">
    <citation type="journal article" date="2016" name="Mol. Biol. Evol.">
        <title>Comparative Genomics of Early-Diverging Mushroom-Forming Fungi Provides Insights into the Origins of Lignocellulose Decay Capabilities.</title>
        <authorList>
            <person name="Nagy L.G."/>
            <person name="Riley R."/>
            <person name="Tritt A."/>
            <person name="Adam C."/>
            <person name="Daum C."/>
            <person name="Floudas D."/>
            <person name="Sun H."/>
            <person name="Yadav J.S."/>
            <person name="Pangilinan J."/>
            <person name="Larsson K.H."/>
            <person name="Matsuura K."/>
            <person name="Barry K."/>
            <person name="Labutti K."/>
            <person name="Kuo R."/>
            <person name="Ohm R.A."/>
            <person name="Bhattacharya S.S."/>
            <person name="Shirouzu T."/>
            <person name="Yoshinaga Y."/>
            <person name="Martin F.M."/>
            <person name="Grigoriev I.V."/>
            <person name="Hibbett D.S."/>
        </authorList>
    </citation>
    <scope>NUCLEOTIDE SEQUENCE [LARGE SCALE GENOMIC DNA]</scope>
    <source>
        <strain evidence="3 4">CBS 109695</strain>
    </source>
</reference>
<organism evidence="3 4">
    <name type="scientific">Athelia psychrophila</name>
    <dbReference type="NCBI Taxonomy" id="1759441"/>
    <lineage>
        <taxon>Eukaryota</taxon>
        <taxon>Fungi</taxon>
        <taxon>Dikarya</taxon>
        <taxon>Basidiomycota</taxon>
        <taxon>Agaricomycotina</taxon>
        <taxon>Agaricomycetes</taxon>
        <taxon>Agaricomycetidae</taxon>
        <taxon>Atheliales</taxon>
        <taxon>Atheliaceae</taxon>
        <taxon>Athelia</taxon>
    </lineage>
</organism>
<feature type="compositionally biased region" description="Basic residues" evidence="1">
    <location>
        <begin position="148"/>
        <end position="159"/>
    </location>
</feature>
<protein>
    <recommendedName>
        <fullName evidence="2">DDE-1 domain-containing protein</fullName>
    </recommendedName>
</protein>
<keyword evidence="4" id="KW-1185">Reference proteome</keyword>
<dbReference type="OrthoDB" id="3341102at2759"/>
<dbReference type="Proteomes" id="UP000076532">
    <property type="component" value="Unassembled WGS sequence"/>
</dbReference>
<feature type="region of interest" description="Disordered" evidence="1">
    <location>
        <begin position="250"/>
        <end position="311"/>
    </location>
</feature>
<dbReference type="STRING" id="436010.A0A166NX27"/>
<feature type="region of interest" description="Disordered" evidence="1">
    <location>
        <begin position="133"/>
        <end position="163"/>
    </location>
</feature>
<dbReference type="Pfam" id="PF03184">
    <property type="entry name" value="DDE_1"/>
    <property type="match status" value="1"/>
</dbReference>
<dbReference type="EMBL" id="KV417520">
    <property type="protein sequence ID" value="KZP25455.1"/>
    <property type="molecule type" value="Genomic_DNA"/>
</dbReference>
<dbReference type="InterPro" id="IPR004875">
    <property type="entry name" value="DDE_SF_endonuclease_dom"/>
</dbReference>
<evidence type="ECO:0000259" key="2">
    <source>
        <dbReference type="Pfam" id="PF03184"/>
    </source>
</evidence>
<feature type="region of interest" description="Disordered" evidence="1">
    <location>
        <begin position="325"/>
        <end position="350"/>
    </location>
</feature>
<feature type="compositionally biased region" description="Acidic residues" evidence="1">
    <location>
        <begin position="211"/>
        <end position="225"/>
    </location>
</feature>
<accession>A0A166NX27</accession>
<gene>
    <name evidence="3" type="ORF">FIBSPDRAFT_909453</name>
</gene>
<evidence type="ECO:0000256" key="1">
    <source>
        <dbReference type="SAM" id="MobiDB-lite"/>
    </source>
</evidence>
<feature type="region of interest" description="Disordered" evidence="1">
    <location>
        <begin position="175"/>
        <end position="230"/>
    </location>
</feature>
<dbReference type="AlphaFoldDB" id="A0A166NX27"/>
<evidence type="ECO:0000313" key="4">
    <source>
        <dbReference type="Proteomes" id="UP000076532"/>
    </source>
</evidence>